<organism evidence="1 2">
    <name type="scientific">Brucella intermedia</name>
    <dbReference type="NCBI Taxonomy" id="94625"/>
    <lineage>
        <taxon>Bacteria</taxon>
        <taxon>Pseudomonadati</taxon>
        <taxon>Pseudomonadota</taxon>
        <taxon>Alphaproteobacteria</taxon>
        <taxon>Hyphomicrobiales</taxon>
        <taxon>Brucellaceae</taxon>
        <taxon>Brucella/Ochrobactrum group</taxon>
        <taxon>Brucella</taxon>
    </lineage>
</organism>
<dbReference type="GO" id="GO:0016740">
    <property type="term" value="F:transferase activity"/>
    <property type="evidence" value="ECO:0007669"/>
    <property type="project" value="UniProtKB-KW"/>
</dbReference>
<accession>A0A7V6PE88</accession>
<evidence type="ECO:0000313" key="1">
    <source>
        <dbReference type="EMBL" id="HHV69374.1"/>
    </source>
</evidence>
<gene>
    <name evidence="1" type="ORF">GXX48_17275</name>
</gene>
<dbReference type="Proteomes" id="UP000551563">
    <property type="component" value="Unassembled WGS sequence"/>
</dbReference>
<name>A0A7V6PE88_9HYPH</name>
<dbReference type="AlphaFoldDB" id="A0A7V6PE88"/>
<comment type="caution">
    <text evidence="1">The sequence shown here is derived from an EMBL/GenBank/DDBJ whole genome shotgun (WGS) entry which is preliminary data.</text>
</comment>
<evidence type="ECO:0000313" key="2">
    <source>
        <dbReference type="Proteomes" id="UP000551563"/>
    </source>
</evidence>
<proteinExistence type="predicted"/>
<dbReference type="EMBL" id="DUMN01000492">
    <property type="protein sequence ID" value="HHV69374.1"/>
    <property type="molecule type" value="Genomic_DNA"/>
</dbReference>
<protein>
    <submittedName>
        <fullName evidence="1">Glycosyltransferase family 1 protein</fullName>
    </submittedName>
</protein>
<reference evidence="1 2" key="1">
    <citation type="journal article" date="2020" name="Biotechnol. Biofuels">
        <title>New insights from the biogas microbiome by comprehensive genome-resolved metagenomics of nearly 1600 species originating from multiple anaerobic digesters.</title>
        <authorList>
            <person name="Campanaro S."/>
            <person name="Treu L."/>
            <person name="Rodriguez-R L.M."/>
            <person name="Kovalovszki A."/>
            <person name="Ziels R.M."/>
            <person name="Maus I."/>
            <person name="Zhu X."/>
            <person name="Kougias P.G."/>
            <person name="Basile A."/>
            <person name="Luo G."/>
            <person name="Schluter A."/>
            <person name="Konstantinidis K.T."/>
            <person name="Angelidaki I."/>
        </authorList>
    </citation>
    <scope>NUCLEOTIDE SEQUENCE [LARGE SCALE GENOMIC DNA]</scope>
    <source>
        <strain evidence="1">AS04akNAM_66</strain>
    </source>
</reference>
<keyword evidence="1" id="KW-0808">Transferase</keyword>
<feature type="non-terminal residue" evidence="1">
    <location>
        <position position="58"/>
    </location>
</feature>
<sequence length="58" mass="6189">MKVPVQDVEVVAPNFKRRLSGVTSTIVQLIPLQRAKGLNIATMGPGLPDTLPHLGWGA</sequence>